<dbReference type="InterPro" id="IPR025380">
    <property type="entry name" value="DUF4369"/>
</dbReference>
<name>A0ABW2Z775_9FLAO</name>
<gene>
    <name evidence="2" type="ORF">ACFQZW_11345</name>
</gene>
<evidence type="ECO:0000259" key="1">
    <source>
        <dbReference type="Pfam" id="PF14289"/>
    </source>
</evidence>
<protein>
    <submittedName>
        <fullName evidence="2">DUF4369 domain-containing protein</fullName>
    </submittedName>
</protein>
<dbReference type="RefSeq" id="WP_386783101.1">
    <property type="nucleotide sequence ID" value="NZ_JBHTIC010000016.1"/>
</dbReference>
<evidence type="ECO:0000313" key="3">
    <source>
        <dbReference type="Proteomes" id="UP001597032"/>
    </source>
</evidence>
<dbReference type="Proteomes" id="UP001597032">
    <property type="component" value="Unassembled WGS sequence"/>
</dbReference>
<proteinExistence type="predicted"/>
<accession>A0ABW2Z775</accession>
<dbReference type="Pfam" id="PF14289">
    <property type="entry name" value="DUF4369"/>
    <property type="match status" value="1"/>
</dbReference>
<feature type="domain" description="DUF4369" evidence="1">
    <location>
        <begin position="35"/>
        <end position="124"/>
    </location>
</feature>
<organism evidence="2 3">
    <name type="scientific">Lutibacter aestuarii</name>
    <dbReference type="NCBI Taxonomy" id="861111"/>
    <lineage>
        <taxon>Bacteria</taxon>
        <taxon>Pseudomonadati</taxon>
        <taxon>Bacteroidota</taxon>
        <taxon>Flavobacteriia</taxon>
        <taxon>Flavobacteriales</taxon>
        <taxon>Flavobacteriaceae</taxon>
        <taxon>Lutibacter</taxon>
    </lineage>
</organism>
<dbReference type="EMBL" id="JBHTIC010000016">
    <property type="protein sequence ID" value="MFD0762676.1"/>
    <property type="molecule type" value="Genomic_DNA"/>
</dbReference>
<comment type="caution">
    <text evidence="2">The sequence shown here is derived from an EMBL/GenBank/DDBJ whole genome shotgun (WGS) entry which is preliminary data.</text>
</comment>
<keyword evidence="3" id="KW-1185">Reference proteome</keyword>
<reference evidence="3" key="1">
    <citation type="journal article" date="2019" name="Int. J. Syst. Evol. Microbiol.">
        <title>The Global Catalogue of Microorganisms (GCM) 10K type strain sequencing project: providing services to taxonomists for standard genome sequencing and annotation.</title>
        <authorList>
            <consortium name="The Broad Institute Genomics Platform"/>
            <consortium name="The Broad Institute Genome Sequencing Center for Infectious Disease"/>
            <person name="Wu L."/>
            <person name="Ma J."/>
        </authorList>
    </citation>
    <scope>NUCLEOTIDE SEQUENCE [LARGE SCALE GENOMIC DNA]</scope>
    <source>
        <strain evidence="3">CCUG 60022</strain>
    </source>
</reference>
<evidence type="ECO:0000313" key="2">
    <source>
        <dbReference type="EMBL" id="MFD0762676.1"/>
    </source>
</evidence>
<dbReference type="PROSITE" id="PS51257">
    <property type="entry name" value="PROKAR_LIPOPROTEIN"/>
    <property type="match status" value="1"/>
</dbReference>
<sequence length="235" mass="26905">MKKYLLIYLASFLFFSCNSNNSKSKENITSKNNGFVLQGEIQNFDADTIYLNKIIENSIYKIDSSAVFKNNFTFKGVVNVPERFALTFNKNAAVVVLVIENSTFKIVINANEIQDPIITGSELNLKLNEYKQASKNIFKKISYLFPHFQKARLENDAEKLTAIGNDMKKIENEFTNYSFKFIENNKNSFIAAMVLRDQIKASDIDTLRVKESFKILSDEVKNSPDGLLVKDFLQQ</sequence>